<dbReference type="InterPro" id="IPR050373">
    <property type="entry name" value="Fibrinogen_C-term_domain"/>
</dbReference>
<dbReference type="AlphaFoldDB" id="A0A2G8LDR9"/>
<feature type="domain" description="Fibrinogen C-terminal" evidence="2">
    <location>
        <begin position="7"/>
        <end position="156"/>
    </location>
</feature>
<keyword evidence="4" id="KW-1185">Reference proteome</keyword>
<evidence type="ECO:0000259" key="2">
    <source>
        <dbReference type="PROSITE" id="PS51406"/>
    </source>
</evidence>
<dbReference type="InterPro" id="IPR036084">
    <property type="entry name" value="Ser_inhib-like_sf"/>
</dbReference>
<comment type="caution">
    <text evidence="3">The sequence shown here is derived from an EMBL/GenBank/DDBJ whole genome shotgun (WGS) entry which is preliminary data.</text>
</comment>
<dbReference type="NCBIfam" id="NF040941">
    <property type="entry name" value="GGGWT_bact"/>
    <property type="match status" value="2"/>
</dbReference>
<dbReference type="SMART" id="SM00186">
    <property type="entry name" value="FBG"/>
    <property type="match status" value="2"/>
</dbReference>
<dbReference type="Gene3D" id="3.90.215.10">
    <property type="entry name" value="Gamma Fibrinogen, chain A, domain 1"/>
    <property type="match status" value="2"/>
</dbReference>
<organism evidence="3 4">
    <name type="scientific">Stichopus japonicus</name>
    <name type="common">Sea cucumber</name>
    <dbReference type="NCBI Taxonomy" id="307972"/>
    <lineage>
        <taxon>Eukaryota</taxon>
        <taxon>Metazoa</taxon>
        <taxon>Echinodermata</taxon>
        <taxon>Eleutherozoa</taxon>
        <taxon>Echinozoa</taxon>
        <taxon>Holothuroidea</taxon>
        <taxon>Aspidochirotacea</taxon>
        <taxon>Aspidochirotida</taxon>
        <taxon>Stichopodidae</taxon>
        <taxon>Apostichopus</taxon>
    </lineage>
</organism>
<dbReference type="PANTHER" id="PTHR19143">
    <property type="entry name" value="FIBRINOGEN/TENASCIN/ANGIOPOEITIN"/>
    <property type="match status" value="1"/>
</dbReference>
<reference evidence="3 4" key="1">
    <citation type="journal article" date="2017" name="PLoS Biol.">
        <title>The sea cucumber genome provides insights into morphological evolution and visceral regeneration.</title>
        <authorList>
            <person name="Zhang X."/>
            <person name="Sun L."/>
            <person name="Yuan J."/>
            <person name="Sun Y."/>
            <person name="Gao Y."/>
            <person name="Zhang L."/>
            <person name="Li S."/>
            <person name="Dai H."/>
            <person name="Hamel J.F."/>
            <person name="Liu C."/>
            <person name="Yu Y."/>
            <person name="Liu S."/>
            <person name="Lin W."/>
            <person name="Guo K."/>
            <person name="Jin S."/>
            <person name="Xu P."/>
            <person name="Storey K.B."/>
            <person name="Huan P."/>
            <person name="Zhang T."/>
            <person name="Zhou Y."/>
            <person name="Zhang J."/>
            <person name="Lin C."/>
            <person name="Li X."/>
            <person name="Xing L."/>
            <person name="Huo D."/>
            <person name="Sun M."/>
            <person name="Wang L."/>
            <person name="Mercier A."/>
            <person name="Li F."/>
            <person name="Yang H."/>
            <person name="Xiang J."/>
        </authorList>
    </citation>
    <scope>NUCLEOTIDE SEQUENCE [LARGE SCALE GENOMIC DNA]</scope>
    <source>
        <strain evidence="3">Shaxun</strain>
        <tissue evidence="3">Muscle</tissue>
    </source>
</reference>
<dbReference type="InterPro" id="IPR002181">
    <property type="entry name" value="Fibrinogen_a/b/g_C_dom"/>
</dbReference>
<dbReference type="SUPFAM" id="SSF56496">
    <property type="entry name" value="Fibrinogen C-terminal domain-like"/>
    <property type="match status" value="2"/>
</dbReference>
<dbReference type="Gene3D" id="2.10.25.10">
    <property type="entry name" value="Laminin"/>
    <property type="match status" value="2"/>
</dbReference>
<keyword evidence="1" id="KW-1015">Disulfide bond</keyword>
<dbReference type="CDD" id="cd19941">
    <property type="entry name" value="TIL"/>
    <property type="match status" value="1"/>
</dbReference>
<evidence type="ECO:0000256" key="1">
    <source>
        <dbReference type="ARBA" id="ARBA00023157"/>
    </source>
</evidence>
<name>A0A2G8LDR9_STIJA</name>
<dbReference type="Pfam" id="PF00147">
    <property type="entry name" value="Fibrinogen_C"/>
    <property type="match status" value="2"/>
</dbReference>
<protein>
    <recommendedName>
        <fullName evidence="2">Fibrinogen C-terminal domain-containing protein</fullName>
    </recommendedName>
</protein>
<dbReference type="Proteomes" id="UP000230750">
    <property type="component" value="Unassembled WGS sequence"/>
</dbReference>
<feature type="non-terminal residue" evidence="3">
    <location>
        <position position="1"/>
    </location>
</feature>
<dbReference type="InterPro" id="IPR020837">
    <property type="entry name" value="Fibrinogen_CS"/>
</dbReference>
<proteinExistence type="predicted"/>
<sequence length="497" mass="56725">QSSFFFYQQSTYPRDCREVQGQCSSHNSSGVFMIKPDGYPDPFEVYCDNTDSSGGWTVIQRRTDGSIDFRRDWDSYKSGFGFLSHEFWLGNEKLSFLTNQKKYQLVIEITTSSGYLIRVSYDHFRISDAFSHFKLGNLGNYSGENTDAITFCPSNMDIDNCSTACQRTCEAPGICQDEVCTDGEVCFCPDGFFMKESDCVPPEQCGCYVSEGQTIVPEGDFFVNSGCTRKGVCTNGQIIWDEGYACSPNANCEERNNIRQCYCDDGYGGDGETCTSLIPAKDCQEIYDDDSTRNSGIYRIKPTGWTGSAFEVYCNMTDGGGWTVFQRRVDGSEDFYLGWNSYKQGFGELNINFWLGNDKLHYLTNQKRYEIRIDLVNKYGAPYFAKYDFFRINDESDNYRLTEVGTYSGTADTGGRSGVPDGYALSYHLNQQFSTKDRDNDAYSSYDCASYYSGAWWYKSCYYSNLNGVYGAYYFYWYYLPGSNYNLKFTEMKIRPI</sequence>
<feature type="domain" description="Fibrinogen C-terminal" evidence="2">
    <location>
        <begin position="274"/>
        <end position="497"/>
    </location>
</feature>
<dbReference type="InterPro" id="IPR036056">
    <property type="entry name" value="Fibrinogen-like_C"/>
</dbReference>
<dbReference type="SUPFAM" id="SSF57567">
    <property type="entry name" value="Serine protease inhibitors"/>
    <property type="match status" value="1"/>
</dbReference>
<dbReference type="CDD" id="cd00087">
    <property type="entry name" value="FReD"/>
    <property type="match status" value="1"/>
</dbReference>
<dbReference type="PROSITE" id="PS00514">
    <property type="entry name" value="FIBRINOGEN_C_1"/>
    <property type="match status" value="1"/>
</dbReference>
<dbReference type="STRING" id="307972.A0A2G8LDR9"/>
<evidence type="ECO:0000313" key="3">
    <source>
        <dbReference type="EMBL" id="PIK58391.1"/>
    </source>
</evidence>
<dbReference type="InterPro" id="IPR014716">
    <property type="entry name" value="Fibrinogen_a/b/g_C_1"/>
</dbReference>
<dbReference type="PROSITE" id="PS51406">
    <property type="entry name" value="FIBRINOGEN_C_2"/>
    <property type="match status" value="2"/>
</dbReference>
<dbReference type="EMBL" id="MRZV01000114">
    <property type="protein sequence ID" value="PIK58391.1"/>
    <property type="molecule type" value="Genomic_DNA"/>
</dbReference>
<dbReference type="GO" id="GO:0005615">
    <property type="term" value="C:extracellular space"/>
    <property type="evidence" value="ECO:0007669"/>
    <property type="project" value="TreeGrafter"/>
</dbReference>
<gene>
    <name evidence="3" type="ORF">BSL78_04709</name>
</gene>
<accession>A0A2G8LDR9</accession>
<evidence type="ECO:0000313" key="4">
    <source>
        <dbReference type="Proteomes" id="UP000230750"/>
    </source>
</evidence>
<dbReference type="OrthoDB" id="10359306at2759"/>